<evidence type="ECO:0000313" key="4">
    <source>
        <dbReference type="EnsemblProtists" id="EOD28531"/>
    </source>
</evidence>
<dbReference type="PANTHER" id="PTHR30098:SF2">
    <property type="entry name" value="LEUCYL_PHENYLALANYL-TRNA--PROTEIN TRANSFERASE"/>
    <property type="match status" value="1"/>
</dbReference>
<keyword evidence="3" id="KW-0012">Acyltransferase</keyword>
<evidence type="ECO:0000313" key="5">
    <source>
        <dbReference type="Proteomes" id="UP000013827"/>
    </source>
</evidence>
<dbReference type="PANTHER" id="PTHR30098">
    <property type="entry name" value="LEUCYL/PHENYLALANYL-TRNA--PROTEIN TRANSFERASE"/>
    <property type="match status" value="1"/>
</dbReference>
<keyword evidence="1" id="KW-0963">Cytoplasm</keyword>
<keyword evidence="2" id="KW-0808">Transferase</keyword>
<dbReference type="AlphaFoldDB" id="A0A0D3JYE6"/>
<dbReference type="GeneID" id="17274077"/>
<dbReference type="EnsemblProtists" id="EOD28531">
    <property type="protein sequence ID" value="EOD28531"/>
    <property type="gene ID" value="EMIHUDRAFT_204443"/>
</dbReference>
<proteinExistence type="predicted"/>
<reference evidence="5" key="1">
    <citation type="journal article" date="2013" name="Nature">
        <title>Pan genome of the phytoplankton Emiliania underpins its global distribution.</title>
        <authorList>
            <person name="Read B.A."/>
            <person name="Kegel J."/>
            <person name="Klute M.J."/>
            <person name="Kuo A."/>
            <person name="Lefebvre S.C."/>
            <person name="Maumus F."/>
            <person name="Mayer C."/>
            <person name="Miller J."/>
            <person name="Monier A."/>
            <person name="Salamov A."/>
            <person name="Young J."/>
            <person name="Aguilar M."/>
            <person name="Claverie J.M."/>
            <person name="Frickenhaus S."/>
            <person name="Gonzalez K."/>
            <person name="Herman E.K."/>
            <person name="Lin Y.C."/>
            <person name="Napier J."/>
            <person name="Ogata H."/>
            <person name="Sarno A.F."/>
            <person name="Shmutz J."/>
            <person name="Schroeder D."/>
            <person name="de Vargas C."/>
            <person name="Verret F."/>
            <person name="von Dassow P."/>
            <person name="Valentin K."/>
            <person name="Van de Peer Y."/>
            <person name="Wheeler G."/>
            <person name="Dacks J.B."/>
            <person name="Delwiche C.F."/>
            <person name="Dyhrman S.T."/>
            <person name="Glockner G."/>
            <person name="John U."/>
            <person name="Richards T."/>
            <person name="Worden A.Z."/>
            <person name="Zhang X."/>
            <person name="Grigoriev I.V."/>
            <person name="Allen A.E."/>
            <person name="Bidle K."/>
            <person name="Borodovsky M."/>
            <person name="Bowler C."/>
            <person name="Brownlee C."/>
            <person name="Cock J.M."/>
            <person name="Elias M."/>
            <person name="Gladyshev V.N."/>
            <person name="Groth M."/>
            <person name="Guda C."/>
            <person name="Hadaegh A."/>
            <person name="Iglesias-Rodriguez M.D."/>
            <person name="Jenkins J."/>
            <person name="Jones B.M."/>
            <person name="Lawson T."/>
            <person name="Leese F."/>
            <person name="Lindquist E."/>
            <person name="Lobanov A."/>
            <person name="Lomsadze A."/>
            <person name="Malik S.B."/>
            <person name="Marsh M.E."/>
            <person name="Mackinder L."/>
            <person name="Mock T."/>
            <person name="Mueller-Roeber B."/>
            <person name="Pagarete A."/>
            <person name="Parker M."/>
            <person name="Probert I."/>
            <person name="Quesneville H."/>
            <person name="Raines C."/>
            <person name="Rensing S.A."/>
            <person name="Riano-Pachon D.M."/>
            <person name="Richier S."/>
            <person name="Rokitta S."/>
            <person name="Shiraiwa Y."/>
            <person name="Soanes D.M."/>
            <person name="van der Giezen M."/>
            <person name="Wahlund T.M."/>
            <person name="Williams B."/>
            <person name="Wilson W."/>
            <person name="Wolfe G."/>
            <person name="Wurch L.L."/>
        </authorList>
    </citation>
    <scope>NUCLEOTIDE SEQUENCE</scope>
</reference>
<dbReference type="GO" id="GO:0030163">
    <property type="term" value="P:protein catabolic process"/>
    <property type="evidence" value="ECO:0007669"/>
    <property type="project" value="InterPro"/>
</dbReference>
<evidence type="ECO:0008006" key="6">
    <source>
        <dbReference type="Google" id="ProtNLM"/>
    </source>
</evidence>
<dbReference type="InterPro" id="IPR016181">
    <property type="entry name" value="Acyl_CoA_acyltransferase"/>
</dbReference>
<dbReference type="KEGG" id="ehx:EMIHUDRAFT_204443"/>
<dbReference type="GO" id="GO:0005737">
    <property type="term" value="C:cytoplasm"/>
    <property type="evidence" value="ECO:0007669"/>
    <property type="project" value="TreeGrafter"/>
</dbReference>
<dbReference type="Proteomes" id="UP000013827">
    <property type="component" value="Unassembled WGS sequence"/>
</dbReference>
<dbReference type="OMA" id="LALIMYE"/>
<evidence type="ECO:0000256" key="1">
    <source>
        <dbReference type="ARBA" id="ARBA00022490"/>
    </source>
</evidence>
<dbReference type="HOGENOM" id="CLU_932038_0_0_1"/>
<dbReference type="InterPro" id="IPR042203">
    <property type="entry name" value="Leu/Phe-tRNA_Trfase_C"/>
</dbReference>
<sequence length="299" mass="31805">MEREALARLILDQLPRFRSRLYLADAEALAQLLRRSPMAEVMSGDYAWSLCFEPAFVASLCWEGFLPICSELGGNGAPGLFVLMPKLHTHRCVLEPSAMHIPRKVRKRASAYRLTVGQAFEAVVDGCAAQHRPSWLFPPLRAALSALSAPSSLRGVGGATPCFVTFELWTRPPDGCTEPAQLVAGDLGCVVGRSYTSFSGFHTASGSGSVQLALTGALLQRAGFGWWDLGQEHGYKSGLGAAAVPRSQFLRTFRRLRAERNRLAEVVGPGGDASEASALPPRASAEAAAAAAAADGKAP</sequence>
<dbReference type="InterPro" id="IPR004616">
    <property type="entry name" value="Leu/Phe-tRNA_Trfase"/>
</dbReference>
<reference evidence="4" key="2">
    <citation type="submission" date="2024-10" db="UniProtKB">
        <authorList>
            <consortium name="EnsemblProtists"/>
        </authorList>
    </citation>
    <scope>IDENTIFICATION</scope>
</reference>
<dbReference type="Gene3D" id="3.40.630.70">
    <property type="entry name" value="Leucyl/phenylalanyl-tRNA-protein transferase, C-terminal domain"/>
    <property type="match status" value="1"/>
</dbReference>
<evidence type="ECO:0000256" key="2">
    <source>
        <dbReference type="ARBA" id="ARBA00022679"/>
    </source>
</evidence>
<dbReference type="GO" id="GO:0008914">
    <property type="term" value="F:leucyl-tRNA--protein transferase activity"/>
    <property type="evidence" value="ECO:0007669"/>
    <property type="project" value="InterPro"/>
</dbReference>
<evidence type="ECO:0000256" key="3">
    <source>
        <dbReference type="ARBA" id="ARBA00023315"/>
    </source>
</evidence>
<dbReference type="RefSeq" id="XP_005780960.1">
    <property type="nucleotide sequence ID" value="XM_005780903.1"/>
</dbReference>
<keyword evidence="5" id="KW-1185">Reference proteome</keyword>
<dbReference type="SUPFAM" id="SSF55729">
    <property type="entry name" value="Acyl-CoA N-acyltransferases (Nat)"/>
    <property type="match status" value="1"/>
</dbReference>
<protein>
    <recommendedName>
        <fullName evidence="6">Leucyl/phenylalanyl-tRNA--protein transferase</fullName>
    </recommendedName>
</protein>
<organism evidence="4 5">
    <name type="scientific">Emiliania huxleyi (strain CCMP1516)</name>
    <dbReference type="NCBI Taxonomy" id="280463"/>
    <lineage>
        <taxon>Eukaryota</taxon>
        <taxon>Haptista</taxon>
        <taxon>Haptophyta</taxon>
        <taxon>Prymnesiophyceae</taxon>
        <taxon>Isochrysidales</taxon>
        <taxon>Noelaerhabdaceae</taxon>
        <taxon>Emiliania</taxon>
    </lineage>
</organism>
<dbReference type="PaxDb" id="2903-EOD28531"/>
<accession>A0A0D3JYE6</accession>
<dbReference type="eggNOG" id="ENOG502RQIP">
    <property type="taxonomic scope" value="Eukaryota"/>
</dbReference>
<name>A0A0D3JYE6_EMIH1</name>
<dbReference type="Pfam" id="PF03588">
    <property type="entry name" value="Leu_Phe_trans"/>
    <property type="match status" value="1"/>
</dbReference>